<evidence type="ECO:0000256" key="1">
    <source>
        <dbReference type="SAM" id="MobiDB-lite"/>
    </source>
</evidence>
<proteinExistence type="predicted"/>
<feature type="region of interest" description="Disordered" evidence="1">
    <location>
        <begin position="131"/>
        <end position="179"/>
    </location>
</feature>
<organism evidence="2 3">
    <name type="scientific">Ceriporiopsis subvermispora (strain B)</name>
    <name type="common">White-rot fungus</name>
    <name type="synonym">Gelatoporia subvermispora</name>
    <dbReference type="NCBI Taxonomy" id="914234"/>
    <lineage>
        <taxon>Eukaryota</taxon>
        <taxon>Fungi</taxon>
        <taxon>Dikarya</taxon>
        <taxon>Basidiomycota</taxon>
        <taxon>Agaricomycotina</taxon>
        <taxon>Agaricomycetes</taxon>
        <taxon>Polyporales</taxon>
        <taxon>Gelatoporiaceae</taxon>
        <taxon>Gelatoporia</taxon>
    </lineage>
</organism>
<keyword evidence="3" id="KW-1185">Reference proteome</keyword>
<dbReference type="AlphaFoldDB" id="M2QU32"/>
<dbReference type="STRING" id="914234.M2QU32"/>
<accession>M2QU32</accession>
<feature type="non-terminal residue" evidence="2">
    <location>
        <position position="1"/>
    </location>
</feature>
<evidence type="ECO:0000313" key="3">
    <source>
        <dbReference type="Proteomes" id="UP000016930"/>
    </source>
</evidence>
<dbReference type="EMBL" id="KB445792">
    <property type="protein sequence ID" value="EMD40573.1"/>
    <property type="molecule type" value="Genomic_DNA"/>
</dbReference>
<name>M2QU32_CERS8</name>
<feature type="compositionally biased region" description="Polar residues" evidence="1">
    <location>
        <begin position="151"/>
        <end position="160"/>
    </location>
</feature>
<reference evidence="2 3" key="1">
    <citation type="journal article" date="2012" name="Proc. Natl. Acad. Sci. U.S.A.">
        <title>Comparative genomics of Ceriporiopsis subvermispora and Phanerochaete chrysosporium provide insight into selective ligninolysis.</title>
        <authorList>
            <person name="Fernandez-Fueyo E."/>
            <person name="Ruiz-Duenas F.J."/>
            <person name="Ferreira P."/>
            <person name="Floudas D."/>
            <person name="Hibbett D.S."/>
            <person name="Canessa P."/>
            <person name="Larrondo L.F."/>
            <person name="James T.Y."/>
            <person name="Seelenfreund D."/>
            <person name="Lobos S."/>
            <person name="Polanco R."/>
            <person name="Tello M."/>
            <person name="Honda Y."/>
            <person name="Watanabe T."/>
            <person name="Watanabe T."/>
            <person name="Ryu J.S."/>
            <person name="Kubicek C.P."/>
            <person name="Schmoll M."/>
            <person name="Gaskell J."/>
            <person name="Hammel K.E."/>
            <person name="St John F.J."/>
            <person name="Vanden Wymelenberg A."/>
            <person name="Sabat G."/>
            <person name="Splinter BonDurant S."/>
            <person name="Syed K."/>
            <person name="Yadav J.S."/>
            <person name="Doddapaneni H."/>
            <person name="Subramanian V."/>
            <person name="Lavin J.L."/>
            <person name="Oguiza J.A."/>
            <person name="Perez G."/>
            <person name="Pisabarro A.G."/>
            <person name="Ramirez L."/>
            <person name="Santoyo F."/>
            <person name="Master E."/>
            <person name="Coutinho P.M."/>
            <person name="Henrissat B."/>
            <person name="Lombard V."/>
            <person name="Magnuson J.K."/>
            <person name="Kuees U."/>
            <person name="Hori C."/>
            <person name="Igarashi K."/>
            <person name="Samejima M."/>
            <person name="Held B.W."/>
            <person name="Barry K.W."/>
            <person name="LaButti K.M."/>
            <person name="Lapidus A."/>
            <person name="Lindquist E.A."/>
            <person name="Lucas S.M."/>
            <person name="Riley R."/>
            <person name="Salamov A.A."/>
            <person name="Hoffmeister D."/>
            <person name="Schwenk D."/>
            <person name="Hadar Y."/>
            <person name="Yarden O."/>
            <person name="de Vries R.P."/>
            <person name="Wiebenga A."/>
            <person name="Stenlid J."/>
            <person name="Eastwood D."/>
            <person name="Grigoriev I.V."/>
            <person name="Berka R.M."/>
            <person name="Blanchette R.A."/>
            <person name="Kersten P."/>
            <person name="Martinez A.T."/>
            <person name="Vicuna R."/>
            <person name="Cullen D."/>
        </authorList>
    </citation>
    <scope>NUCLEOTIDE SEQUENCE [LARGE SCALE GENOMIC DNA]</scope>
    <source>
        <strain evidence="2 3">B</strain>
    </source>
</reference>
<gene>
    <name evidence="2" type="ORF">CERSUDRAFT_111169</name>
</gene>
<dbReference type="HOGENOM" id="CLU_637054_0_0_1"/>
<protein>
    <submittedName>
        <fullName evidence="2">Uncharacterized protein</fullName>
    </submittedName>
</protein>
<sequence>MSYHGFKETIIGPSYGGSLQDPRSVATYPAEPYPDQELHDRMPSRHTEAVDGLRNIRCVDNRAHSCSSMPSTSHAIYLERASVEEEANERIRSPAAIPNALTNVSVLDGVLDLYTSSAKVSDGANIAVEKAAGARDGSNVEKVPPHRAEQESLSIETTSGEARPLHSAGADENADFPRHREVTLTVRSGREPDPLWGNFDALASSSEDETEHQYSRADTQRAERVVPIPELYEPAVALLADLRSSLMNGIGDHDDRAHLQRYLRSSSGSEASQPRHEENTSTLTAVRRTSAKKRNDRPTPQSRSAPEPASQHTAHADVSCAHAGRTYGITIPKTTYSRARRLLISSDANLPHSTIAMRGDIHFIESKKLHRISRYALHSTNTSRTPDRHVEDACLVEENLIAIGYNLGPAQVSLIPLSADQSPRRFDLAHK</sequence>
<dbReference type="OrthoDB" id="1897642at2759"/>
<feature type="region of interest" description="Disordered" evidence="1">
    <location>
        <begin position="264"/>
        <end position="319"/>
    </location>
</feature>
<evidence type="ECO:0000313" key="2">
    <source>
        <dbReference type="EMBL" id="EMD40573.1"/>
    </source>
</evidence>
<dbReference type="Proteomes" id="UP000016930">
    <property type="component" value="Unassembled WGS sequence"/>
</dbReference>